<name>A0A1I1EJC8_9GAMM</name>
<dbReference type="RefSeq" id="WP_091959049.1">
    <property type="nucleotide sequence ID" value="NZ_FOLH01000001.1"/>
</dbReference>
<sequence>MPQQKSAEAENLNFQLLLLEILDAHPQGLTTPQIRVKVQEKASERGLDKLLQASNDSLKRRVERNLAQLCETFGERLERDDSCKPYRWRVIGQEGLLPRFLKGDSQLALYFYLHEVRTRQLLPASQQEKLQGLGSAGQNLLQREFPQLVGLLNKHLKILADPLFFEAPEVCPQVHTQLLEVLREERSLSLTFQVPGGEERLEQVVPVKLVVHQDHLHLLLLEQPDTDPQPRLLALHRILALEPGPVCLAMSFDPDSVLQSWLGTRSAQKLEMHVSVEVAEELLDRPLGSGMKLEKLDAASSHGLAFRVTTWITLSSQLAAWVRQRQESVRVLAPRRWIQRYGLIAT</sequence>
<dbReference type="EMBL" id="FOLH01000001">
    <property type="protein sequence ID" value="SFB87214.1"/>
    <property type="molecule type" value="Genomic_DNA"/>
</dbReference>
<feature type="domain" description="WYL" evidence="1">
    <location>
        <begin position="174"/>
        <end position="242"/>
    </location>
</feature>
<dbReference type="Proteomes" id="UP000199058">
    <property type="component" value="Unassembled WGS sequence"/>
</dbReference>
<dbReference type="OrthoDB" id="6113619at2"/>
<dbReference type="Pfam" id="PF13280">
    <property type="entry name" value="WYL"/>
    <property type="match status" value="1"/>
</dbReference>
<evidence type="ECO:0000259" key="1">
    <source>
        <dbReference type="Pfam" id="PF13280"/>
    </source>
</evidence>
<organism evidence="2 3">
    <name type="scientific">Marinospirillum celere</name>
    <dbReference type="NCBI Taxonomy" id="1122252"/>
    <lineage>
        <taxon>Bacteria</taxon>
        <taxon>Pseudomonadati</taxon>
        <taxon>Pseudomonadota</taxon>
        <taxon>Gammaproteobacteria</taxon>
        <taxon>Oceanospirillales</taxon>
        <taxon>Oceanospirillaceae</taxon>
        <taxon>Marinospirillum</taxon>
    </lineage>
</organism>
<dbReference type="STRING" id="1122252.SAMN05660443_0646"/>
<evidence type="ECO:0000313" key="3">
    <source>
        <dbReference type="Proteomes" id="UP000199058"/>
    </source>
</evidence>
<reference evidence="2 3" key="1">
    <citation type="submission" date="2016-10" db="EMBL/GenBank/DDBJ databases">
        <authorList>
            <person name="de Groot N.N."/>
        </authorList>
    </citation>
    <scope>NUCLEOTIDE SEQUENCE [LARGE SCALE GENOMIC DNA]</scope>
    <source>
        <strain evidence="2 3">DSM 18438</strain>
    </source>
</reference>
<gene>
    <name evidence="2" type="ORF">SAMN05660443_0646</name>
</gene>
<evidence type="ECO:0000313" key="2">
    <source>
        <dbReference type="EMBL" id="SFB87214.1"/>
    </source>
</evidence>
<accession>A0A1I1EJC8</accession>
<proteinExistence type="predicted"/>
<protein>
    <submittedName>
        <fullName evidence="2">WYL domain-containing protein</fullName>
    </submittedName>
</protein>
<keyword evidence="3" id="KW-1185">Reference proteome</keyword>
<dbReference type="InterPro" id="IPR026881">
    <property type="entry name" value="WYL_dom"/>
</dbReference>
<dbReference type="AlphaFoldDB" id="A0A1I1EJC8"/>